<dbReference type="CDD" id="cd02961">
    <property type="entry name" value="PDI_a_family"/>
    <property type="match status" value="1"/>
</dbReference>
<dbReference type="eggNOG" id="KOG0191">
    <property type="taxonomic scope" value="Eukaryota"/>
</dbReference>
<dbReference type="RefSeq" id="XP_005648632.1">
    <property type="nucleotide sequence ID" value="XM_005648575.1"/>
</dbReference>
<feature type="signal peptide" evidence="1">
    <location>
        <begin position="1"/>
        <end position="32"/>
    </location>
</feature>
<feature type="chain" id="PRO_5003637392" description="Thioredoxin domain-containing protein" evidence="1">
    <location>
        <begin position="33"/>
        <end position="212"/>
    </location>
</feature>
<dbReference type="SUPFAM" id="SSF52833">
    <property type="entry name" value="Thioredoxin-like"/>
    <property type="match status" value="1"/>
</dbReference>
<dbReference type="KEGG" id="csl:COCSUDRAFT_53219"/>
<dbReference type="PROSITE" id="PS51257">
    <property type="entry name" value="PROKAR_LIPOPROTEIN"/>
    <property type="match status" value="1"/>
</dbReference>
<dbReference type="AlphaFoldDB" id="I0Z0B9"/>
<dbReference type="Gene3D" id="3.40.30.10">
    <property type="entry name" value="Glutaredoxin"/>
    <property type="match status" value="1"/>
</dbReference>
<organism evidence="2 3">
    <name type="scientific">Coccomyxa subellipsoidea (strain C-169)</name>
    <name type="common">Green microalga</name>
    <dbReference type="NCBI Taxonomy" id="574566"/>
    <lineage>
        <taxon>Eukaryota</taxon>
        <taxon>Viridiplantae</taxon>
        <taxon>Chlorophyta</taxon>
        <taxon>core chlorophytes</taxon>
        <taxon>Trebouxiophyceae</taxon>
        <taxon>Trebouxiophyceae incertae sedis</taxon>
        <taxon>Coccomyxaceae</taxon>
        <taxon>Coccomyxa</taxon>
        <taxon>Coccomyxa subellipsoidea</taxon>
    </lineage>
</organism>
<accession>I0Z0B9</accession>
<dbReference type="OrthoDB" id="72053at2759"/>
<dbReference type="InterPro" id="IPR036249">
    <property type="entry name" value="Thioredoxin-like_sf"/>
</dbReference>
<protein>
    <recommendedName>
        <fullName evidence="4">Thioredoxin domain-containing protein</fullName>
    </recommendedName>
</protein>
<dbReference type="PANTHER" id="PTHR19991:SF2">
    <property type="entry name" value="GH08893P"/>
    <property type="match status" value="1"/>
</dbReference>
<dbReference type="PANTHER" id="PTHR19991">
    <property type="entry name" value="L 2 01289"/>
    <property type="match status" value="1"/>
</dbReference>
<proteinExistence type="predicted"/>
<name>I0Z0B9_COCSC</name>
<dbReference type="STRING" id="574566.I0Z0B9"/>
<evidence type="ECO:0000313" key="2">
    <source>
        <dbReference type="EMBL" id="EIE24088.1"/>
    </source>
</evidence>
<sequence length="212" mass="23070">MLRKVVESKSLYRSFCFLSLSLMSCMCTNASAQPRLIQLSSKNFEGVTQASTGQTTGVWFVLFTSSVEPSLQPLSEAWAQLGEEQSGEPILHGLVDTAEDPHLTDRFKISGVPTFLLFRDRKMYKYSGVDTGADALGHFSRQGYKSSEPLLVPPEPSPIEAALDALKSNSKLAIAGATLAFLAVTSALLLRQGKPAIDKAKREKTTKEVKAQ</sequence>
<comment type="caution">
    <text evidence="2">The sequence shown here is derived from an EMBL/GenBank/DDBJ whole genome shotgun (WGS) entry which is preliminary data.</text>
</comment>
<reference evidence="2 3" key="1">
    <citation type="journal article" date="2012" name="Genome Biol.">
        <title>The genome of the polar eukaryotic microalga coccomyxa subellipsoidea reveals traits of cold adaptation.</title>
        <authorList>
            <person name="Blanc G."/>
            <person name="Agarkova I."/>
            <person name="Grimwood J."/>
            <person name="Kuo A."/>
            <person name="Brueggeman A."/>
            <person name="Dunigan D."/>
            <person name="Gurnon J."/>
            <person name="Ladunga I."/>
            <person name="Lindquist E."/>
            <person name="Lucas S."/>
            <person name="Pangilinan J."/>
            <person name="Proschold T."/>
            <person name="Salamov A."/>
            <person name="Schmutz J."/>
            <person name="Weeks D."/>
            <person name="Yamada T."/>
            <person name="Claverie J.M."/>
            <person name="Grigoriev I."/>
            <person name="Van Etten J."/>
            <person name="Lomsadze A."/>
            <person name="Borodovsky M."/>
        </authorList>
    </citation>
    <scope>NUCLEOTIDE SEQUENCE [LARGE SCALE GENOMIC DNA]</scope>
    <source>
        <strain evidence="2 3">C-169</strain>
    </source>
</reference>
<evidence type="ECO:0008006" key="4">
    <source>
        <dbReference type="Google" id="ProtNLM"/>
    </source>
</evidence>
<keyword evidence="1" id="KW-0732">Signal</keyword>
<dbReference type="EMBL" id="AGSI01000006">
    <property type="protein sequence ID" value="EIE24088.1"/>
    <property type="molecule type" value="Genomic_DNA"/>
</dbReference>
<keyword evidence="3" id="KW-1185">Reference proteome</keyword>
<dbReference type="GeneID" id="17042086"/>
<gene>
    <name evidence="2" type="ORF">COCSUDRAFT_53219</name>
</gene>
<evidence type="ECO:0000256" key="1">
    <source>
        <dbReference type="SAM" id="SignalP"/>
    </source>
</evidence>
<dbReference type="Proteomes" id="UP000007264">
    <property type="component" value="Unassembled WGS sequence"/>
</dbReference>
<evidence type="ECO:0000313" key="3">
    <source>
        <dbReference type="Proteomes" id="UP000007264"/>
    </source>
</evidence>